<dbReference type="GeneID" id="115588713"/>
<dbReference type="PANTHER" id="PTHR32414">
    <property type="entry name" value="NEUROMEDIN-S"/>
    <property type="match status" value="1"/>
</dbReference>
<feature type="signal peptide" evidence="1">
    <location>
        <begin position="1"/>
        <end position="26"/>
    </location>
</feature>
<dbReference type="AlphaFoldDB" id="A0A671W8T5"/>
<evidence type="ECO:0000313" key="2">
    <source>
        <dbReference type="Ensembl" id="ENSSAUP00010034367.1"/>
    </source>
</evidence>
<dbReference type="InParanoid" id="A0A671W8T5"/>
<protein>
    <recommendedName>
        <fullName evidence="4">Neuromedin-U</fullName>
    </recommendedName>
</protein>
<reference evidence="2" key="1">
    <citation type="submission" date="2021-04" db="EMBL/GenBank/DDBJ databases">
        <authorList>
            <consortium name="Wellcome Sanger Institute Data Sharing"/>
        </authorList>
    </citation>
    <scope>NUCLEOTIDE SEQUENCE [LARGE SCALE GENOMIC DNA]</scope>
</reference>
<accession>A0A671W8T5</accession>
<dbReference type="GeneTree" id="ENSGT00940000175639"/>
<keyword evidence="3" id="KW-1185">Reference proteome</keyword>
<keyword evidence="1" id="KW-0732">Signal</keyword>
<reference evidence="2" key="3">
    <citation type="submission" date="2025-09" db="UniProtKB">
        <authorList>
            <consortium name="Ensembl"/>
        </authorList>
    </citation>
    <scope>IDENTIFICATION</scope>
</reference>
<gene>
    <name evidence="2" type="primary">nms</name>
</gene>
<dbReference type="CTD" id="129521"/>
<evidence type="ECO:0000256" key="1">
    <source>
        <dbReference type="SAM" id="SignalP"/>
    </source>
</evidence>
<evidence type="ECO:0000313" key="3">
    <source>
        <dbReference type="Proteomes" id="UP000472265"/>
    </source>
</evidence>
<dbReference type="OrthoDB" id="9940794at2759"/>
<dbReference type="Proteomes" id="UP000472265">
    <property type="component" value="Chromosome 9"/>
</dbReference>
<proteinExistence type="predicted"/>
<organism evidence="2 3">
    <name type="scientific">Sparus aurata</name>
    <name type="common">Gilthead sea bream</name>
    <dbReference type="NCBI Taxonomy" id="8175"/>
    <lineage>
        <taxon>Eukaryota</taxon>
        <taxon>Metazoa</taxon>
        <taxon>Chordata</taxon>
        <taxon>Craniata</taxon>
        <taxon>Vertebrata</taxon>
        <taxon>Euteleostomi</taxon>
        <taxon>Actinopterygii</taxon>
        <taxon>Neopterygii</taxon>
        <taxon>Teleostei</taxon>
        <taxon>Neoteleostei</taxon>
        <taxon>Acanthomorphata</taxon>
        <taxon>Eupercaria</taxon>
        <taxon>Spariformes</taxon>
        <taxon>Sparidae</taxon>
        <taxon>Sparus</taxon>
    </lineage>
</organism>
<reference evidence="2" key="2">
    <citation type="submission" date="2025-08" db="UniProtKB">
        <authorList>
            <consortium name="Ensembl"/>
        </authorList>
    </citation>
    <scope>IDENTIFICATION</scope>
</reference>
<dbReference type="OMA" id="QLVWCLG"/>
<feature type="chain" id="PRO_5025492403" description="Neuromedin-U" evidence="1">
    <location>
        <begin position="27"/>
        <end position="122"/>
    </location>
</feature>
<dbReference type="PANTHER" id="PTHR32414:SF2">
    <property type="entry name" value="NEUROMEDIN-S"/>
    <property type="match status" value="1"/>
</dbReference>
<evidence type="ECO:0008006" key="4">
    <source>
        <dbReference type="Google" id="ProtNLM"/>
    </source>
</evidence>
<name>A0A671W8T5_SPAAU</name>
<dbReference type="InterPro" id="IPR043253">
    <property type="entry name" value="NmS"/>
</dbReference>
<dbReference type="Ensembl" id="ENSSAUT00010036205.1">
    <property type="protein sequence ID" value="ENSSAUP00010034367.1"/>
    <property type="gene ID" value="ENSSAUG00010014564.1"/>
</dbReference>
<sequence length="122" mass="14202">MTLPTVQQLFLLCLFGFLGPWSTTDASPLDQWEDGIVLRKVRGDQSEDFNDVSWRDQNEEQVQNVFKRFLFHYSKARNSVGAVQHEQTHSVHPLMRLLPKLSQRRNKKVLLLKIRGLPEGML</sequence>
<dbReference type="RefSeq" id="XP_030285345.1">
    <property type="nucleotide sequence ID" value="XM_030429485.1"/>
</dbReference>